<dbReference type="EMBL" id="JANBOH010000015">
    <property type="protein sequence ID" value="KAJ1647975.1"/>
    <property type="molecule type" value="Genomic_DNA"/>
</dbReference>
<dbReference type="GO" id="GO:0003676">
    <property type="term" value="F:nucleic acid binding"/>
    <property type="evidence" value="ECO:0007669"/>
    <property type="project" value="InterPro"/>
</dbReference>
<evidence type="ECO:0000259" key="2">
    <source>
        <dbReference type="PROSITE" id="PS50822"/>
    </source>
</evidence>
<dbReference type="Gene3D" id="2.170.260.10">
    <property type="entry name" value="paz domain"/>
    <property type="match status" value="1"/>
</dbReference>
<organism evidence="3 4">
    <name type="scientific">Coemansia asiatica</name>
    <dbReference type="NCBI Taxonomy" id="1052880"/>
    <lineage>
        <taxon>Eukaryota</taxon>
        <taxon>Fungi</taxon>
        <taxon>Fungi incertae sedis</taxon>
        <taxon>Zoopagomycota</taxon>
        <taxon>Kickxellomycotina</taxon>
        <taxon>Kickxellomycetes</taxon>
        <taxon>Kickxellales</taxon>
        <taxon>Kickxellaceae</taxon>
        <taxon>Coemansia</taxon>
    </lineage>
</organism>
<dbReference type="SUPFAM" id="SSF101690">
    <property type="entry name" value="PAZ domain"/>
    <property type="match status" value="1"/>
</dbReference>
<evidence type="ECO:0000256" key="1">
    <source>
        <dbReference type="SAM" id="MobiDB-lite"/>
    </source>
</evidence>
<dbReference type="SUPFAM" id="SSF53098">
    <property type="entry name" value="Ribonuclease H-like"/>
    <property type="match status" value="1"/>
</dbReference>
<comment type="caution">
    <text evidence="3">The sequence shown here is derived from an EMBL/GenBank/DDBJ whole genome shotgun (WGS) entry which is preliminary data.</text>
</comment>
<gene>
    <name evidence="3" type="ORF">LPJ64_000723</name>
</gene>
<feature type="domain" description="Piwi" evidence="2">
    <location>
        <begin position="534"/>
        <end position="832"/>
    </location>
</feature>
<dbReference type="AlphaFoldDB" id="A0A9W7XPX5"/>
<name>A0A9W7XPX5_9FUNG</name>
<dbReference type="Pfam" id="PF02171">
    <property type="entry name" value="Piwi"/>
    <property type="match status" value="1"/>
</dbReference>
<dbReference type="PROSITE" id="PS50822">
    <property type="entry name" value="PIWI"/>
    <property type="match status" value="1"/>
</dbReference>
<dbReference type="SMART" id="SM00950">
    <property type="entry name" value="Piwi"/>
    <property type="match status" value="1"/>
</dbReference>
<dbReference type="InterPro" id="IPR036397">
    <property type="entry name" value="RNaseH_sf"/>
</dbReference>
<dbReference type="InterPro" id="IPR003165">
    <property type="entry name" value="Piwi"/>
</dbReference>
<dbReference type="InterPro" id="IPR012337">
    <property type="entry name" value="RNaseH-like_sf"/>
</dbReference>
<dbReference type="Gene3D" id="3.40.50.2300">
    <property type="match status" value="1"/>
</dbReference>
<dbReference type="Proteomes" id="UP001145021">
    <property type="component" value="Unassembled WGS sequence"/>
</dbReference>
<dbReference type="InterPro" id="IPR032473">
    <property type="entry name" value="Argonaute_Mid_dom"/>
</dbReference>
<sequence>MNSDSIMDYPGYPEEELEQNQSSSNQIQVLTNYSRATLKAKQLHVYRVEIVNLDAVNAAIHASSQDSDQQSPIIPIRELQEQPIRQALFEKAQQSKPELQNLVFDSRNFAYTCKNIHKDWKDLDKQQRVLEIPYMAKDFACNFQLLIKHQRSYDTDILDKYCRGESDLKANSGYIQGMMFALDTVLRIGARVFSDVDGRHVDPAMKISTLCGFDILWAYRFTTKAGRNSLYVNVSAKGVPVTNQPNLLLLSRALLKNKKDLETADSKRLSADSLPVSKWVSKVGLSLIDLAVQVPGSSEEHRVKTLTSQSAQDLESPEDDGCSMVQHYQRKFGLHITSPHLPCAQMTDGALVPLEHCVISHPQYLRELRGFAQDHLMAQTALKPKNRMALFQHAISSLVKAKPAELEKIGMEIHPQLETLPAQVLLPPKILGKDKKPVEIQKHQYWSFSADTQVEDSRQLVSWAVAVFASKETAPENQISTFVSQLVKASQDIGLDVRNTQPPIIYAAITANMEKTLENACKAAGKQAKSPAQLVLCVLPSSSSALYGEIKRVAQTVIGIQTQCVRSPNARGTNRTKLLSMIALKINVKLGGSSLSLSSQDRPCMDVPTMVLSADVSHKTEARNMSVAAIVSSTDMQASRFQGTVMQHPLRLEYIENFDAIIRQSLRAFYASTKQKPQRILYYRDGVNDSQMDTVKQLELQAIYQGCSLIEPGYRPKITMLIARKRHSARFVIAQKDSDDMANCISGTVVKDAITSPSIYSFFAASHSSIHGVTKAPYYLVMHDDNKFDPQELRQLTYNLSFTYPITMRTATMPASLYYAHRLSGAGRFHLSQPFNELPLFQGPNKDKDTVGVAKASKKKKKKDVEPPALHLVPVHKNIQGTMYFM</sequence>
<protein>
    <recommendedName>
        <fullName evidence="2">Piwi domain-containing protein</fullName>
    </recommendedName>
</protein>
<dbReference type="Gene3D" id="3.30.420.10">
    <property type="entry name" value="Ribonuclease H-like superfamily/Ribonuclease H"/>
    <property type="match status" value="1"/>
</dbReference>
<dbReference type="Pfam" id="PF16487">
    <property type="entry name" value="ArgoMid"/>
    <property type="match status" value="1"/>
</dbReference>
<reference evidence="3" key="1">
    <citation type="submission" date="2022-07" db="EMBL/GenBank/DDBJ databases">
        <title>Phylogenomic reconstructions and comparative analyses of Kickxellomycotina fungi.</title>
        <authorList>
            <person name="Reynolds N.K."/>
            <person name="Stajich J.E."/>
            <person name="Barry K."/>
            <person name="Grigoriev I.V."/>
            <person name="Crous P."/>
            <person name="Smith M.E."/>
        </authorList>
    </citation>
    <scope>NUCLEOTIDE SEQUENCE</scope>
    <source>
        <strain evidence="3">NBRC 105413</strain>
    </source>
</reference>
<keyword evidence="4" id="KW-1185">Reference proteome</keyword>
<dbReference type="InterPro" id="IPR036085">
    <property type="entry name" value="PAZ_dom_sf"/>
</dbReference>
<proteinExistence type="predicted"/>
<dbReference type="PANTHER" id="PTHR22891">
    <property type="entry name" value="EUKARYOTIC TRANSLATION INITIATION FACTOR 2C"/>
    <property type="match status" value="1"/>
</dbReference>
<feature type="region of interest" description="Disordered" evidence="1">
    <location>
        <begin position="1"/>
        <end position="23"/>
    </location>
</feature>
<accession>A0A9W7XPX5</accession>
<evidence type="ECO:0000313" key="3">
    <source>
        <dbReference type="EMBL" id="KAJ1647975.1"/>
    </source>
</evidence>
<evidence type="ECO:0000313" key="4">
    <source>
        <dbReference type="Proteomes" id="UP001145021"/>
    </source>
</evidence>